<dbReference type="PIRSF" id="PIRSF005856">
    <property type="entry name" value="Rad51"/>
    <property type="match status" value="1"/>
</dbReference>
<dbReference type="PROSITE" id="PS50162">
    <property type="entry name" value="RECA_2"/>
    <property type="match status" value="1"/>
</dbReference>
<dbReference type="Proteomes" id="UP000011083">
    <property type="component" value="Unassembled WGS sequence"/>
</dbReference>
<dbReference type="InterPro" id="IPR020588">
    <property type="entry name" value="RecA_ATP-bd"/>
</dbReference>
<proteinExistence type="predicted"/>
<dbReference type="GO" id="GO:0140664">
    <property type="term" value="F:ATP-dependent DNA damage sensor activity"/>
    <property type="evidence" value="ECO:0007669"/>
    <property type="project" value="InterPro"/>
</dbReference>
<reference evidence="9 10" key="1">
    <citation type="journal article" date="2013" name="Genome Biol.">
        <title>Genome of Acanthamoeba castellanii highlights extensive lateral gene transfer and early evolution of tyrosine kinase signaling.</title>
        <authorList>
            <person name="Clarke M."/>
            <person name="Lohan A.J."/>
            <person name="Liu B."/>
            <person name="Lagkouvardos I."/>
            <person name="Roy S."/>
            <person name="Zafar N."/>
            <person name="Bertelli C."/>
            <person name="Schilde C."/>
            <person name="Kianianmomeni A."/>
            <person name="Burglin T.R."/>
            <person name="Frech C."/>
            <person name="Turcotte B."/>
            <person name="Kopec K.O."/>
            <person name="Synnott J.M."/>
            <person name="Choo C."/>
            <person name="Paponov I."/>
            <person name="Finkler A."/>
            <person name="Soon Heng Tan C."/>
            <person name="Hutchins A.P."/>
            <person name="Weinmeier T."/>
            <person name="Rattei T."/>
            <person name="Chu J.S."/>
            <person name="Gimenez G."/>
            <person name="Irimia M."/>
            <person name="Rigden D.J."/>
            <person name="Fitzpatrick D.A."/>
            <person name="Lorenzo-Morales J."/>
            <person name="Bateman A."/>
            <person name="Chiu C.H."/>
            <person name="Tang P."/>
            <person name="Hegemann P."/>
            <person name="Fromm H."/>
            <person name="Raoult D."/>
            <person name="Greub G."/>
            <person name="Miranda-Saavedra D."/>
            <person name="Chen N."/>
            <person name="Nash P."/>
            <person name="Ginger M.L."/>
            <person name="Horn M."/>
            <person name="Schaap P."/>
            <person name="Caler L."/>
            <person name="Loftus B."/>
        </authorList>
    </citation>
    <scope>NUCLEOTIDE SEQUENCE [LARGE SCALE GENOMIC DNA]</scope>
    <source>
        <strain evidence="9 10">Neff</strain>
    </source>
</reference>
<dbReference type="GO" id="GO:0090656">
    <property type="term" value="P:t-circle formation"/>
    <property type="evidence" value="ECO:0007669"/>
    <property type="project" value="TreeGrafter"/>
</dbReference>
<evidence type="ECO:0000256" key="7">
    <source>
        <dbReference type="SAM" id="MobiDB-lite"/>
    </source>
</evidence>
<dbReference type="RefSeq" id="XP_004340140.1">
    <property type="nucleotide sequence ID" value="XM_004340092.1"/>
</dbReference>
<dbReference type="Gene3D" id="3.40.50.300">
    <property type="entry name" value="P-loop containing nucleotide triphosphate hydrolases"/>
    <property type="match status" value="1"/>
</dbReference>
<name>L8GYS6_ACACF</name>
<dbReference type="GO" id="GO:0000722">
    <property type="term" value="P:telomere maintenance via recombination"/>
    <property type="evidence" value="ECO:0007669"/>
    <property type="project" value="TreeGrafter"/>
</dbReference>
<dbReference type="GeneID" id="14918911"/>
<dbReference type="GO" id="GO:0000400">
    <property type="term" value="F:four-way junction DNA binding"/>
    <property type="evidence" value="ECO:0007669"/>
    <property type="project" value="TreeGrafter"/>
</dbReference>
<dbReference type="CDD" id="cd19491">
    <property type="entry name" value="XRCC3"/>
    <property type="match status" value="1"/>
</dbReference>
<dbReference type="AlphaFoldDB" id="L8GYS6"/>
<keyword evidence="4" id="KW-0067">ATP-binding</keyword>
<evidence type="ECO:0000256" key="2">
    <source>
        <dbReference type="ARBA" id="ARBA00022741"/>
    </source>
</evidence>
<dbReference type="SUPFAM" id="SSF52540">
    <property type="entry name" value="P-loop containing nucleoside triphosphate hydrolases"/>
    <property type="match status" value="1"/>
</dbReference>
<keyword evidence="3" id="KW-0227">DNA damage</keyword>
<dbReference type="PANTHER" id="PTHR46487:SF1">
    <property type="entry name" value="DNA REPAIR PROTEIN XRCC3"/>
    <property type="match status" value="1"/>
</dbReference>
<feature type="domain" description="RecA family profile 1" evidence="8">
    <location>
        <begin position="105"/>
        <end position="288"/>
    </location>
</feature>
<dbReference type="InterPro" id="IPR027417">
    <property type="entry name" value="P-loop_NTPase"/>
</dbReference>
<evidence type="ECO:0000313" key="9">
    <source>
        <dbReference type="EMBL" id="ELR18120.1"/>
    </source>
</evidence>
<evidence type="ECO:0000256" key="1">
    <source>
        <dbReference type="ARBA" id="ARBA00004123"/>
    </source>
</evidence>
<evidence type="ECO:0000313" key="10">
    <source>
        <dbReference type="Proteomes" id="UP000011083"/>
    </source>
</evidence>
<organism evidence="9 10">
    <name type="scientific">Acanthamoeba castellanii (strain ATCC 30010 / Neff)</name>
    <dbReference type="NCBI Taxonomy" id="1257118"/>
    <lineage>
        <taxon>Eukaryota</taxon>
        <taxon>Amoebozoa</taxon>
        <taxon>Discosea</taxon>
        <taxon>Longamoebia</taxon>
        <taxon>Centramoebida</taxon>
        <taxon>Acanthamoebidae</taxon>
        <taxon>Acanthamoeba</taxon>
    </lineage>
</organism>
<dbReference type="GO" id="GO:0005524">
    <property type="term" value="F:ATP binding"/>
    <property type="evidence" value="ECO:0007669"/>
    <property type="project" value="UniProtKB-KW"/>
</dbReference>
<comment type="subcellular location">
    <subcellularLocation>
        <location evidence="1">Nucleus</location>
    </subcellularLocation>
</comment>
<dbReference type="PANTHER" id="PTHR46487">
    <property type="entry name" value="DNA REPAIR PROTEIN XRCC3"/>
    <property type="match status" value="1"/>
</dbReference>
<evidence type="ECO:0000256" key="4">
    <source>
        <dbReference type="ARBA" id="ARBA00022840"/>
    </source>
</evidence>
<evidence type="ECO:0000259" key="8">
    <source>
        <dbReference type="PROSITE" id="PS50162"/>
    </source>
</evidence>
<dbReference type="KEGG" id="acan:ACA1_368210"/>
<keyword evidence="10" id="KW-1185">Reference proteome</keyword>
<dbReference type="GO" id="GO:0045003">
    <property type="term" value="P:double-strand break repair via synthesis-dependent strand annealing"/>
    <property type="evidence" value="ECO:0007669"/>
    <property type="project" value="TreeGrafter"/>
</dbReference>
<evidence type="ECO:0000256" key="3">
    <source>
        <dbReference type="ARBA" id="ARBA00022763"/>
    </source>
</evidence>
<dbReference type="GO" id="GO:0033065">
    <property type="term" value="C:Rad51C-XRCC3 complex"/>
    <property type="evidence" value="ECO:0007669"/>
    <property type="project" value="TreeGrafter"/>
</dbReference>
<dbReference type="SMART" id="SM00382">
    <property type="entry name" value="AAA"/>
    <property type="match status" value="1"/>
</dbReference>
<dbReference type="GO" id="GO:0005657">
    <property type="term" value="C:replication fork"/>
    <property type="evidence" value="ECO:0007669"/>
    <property type="project" value="TreeGrafter"/>
</dbReference>
<dbReference type="InterPro" id="IPR047348">
    <property type="entry name" value="XRCC3-like_C"/>
</dbReference>
<accession>L8GYS6</accession>
<sequence>MEAPHEEVKIENQEQIEDVGTPILPSHTPLSEIIGPASPLAQRLALLEKSLRVRTAEDLLKVPKAELKRVLPGAAVEARNLLHEVSIHLCPAPLPALALASDPSFTHKLKLGCPLLDQCLGGGLLPRHITEIAGEAGSGKTQLCLQLALQVQLPPEEGGLGGGAIYIGTEGNFPQRRLDQLHEAFRHKHAHVFPPRRKGFDLRDNIYIKHVGSIDQLFHSMLKQVPPLVQQRNVRLVIVDSIAALLRYEYGSGTSQMVERSRVLFSQANQLKQIADQLQVVVVVINQVSDYVDDSRLVLSDFAAHKKRVVPALGLAWSNCINSRLLLSKTRSTYRGAVSSSTVSNASDDDGEGEEGQERKPKKRRVSNEVTVGIRDMKVVFSPYIPNNSCSFIIEGDGVRGVE</sequence>
<dbReference type="OMA" id="PRHITEI"/>
<dbReference type="OrthoDB" id="1861185at2759"/>
<dbReference type="VEuPathDB" id="AmoebaDB:ACA1_368210"/>
<dbReference type="STRING" id="1257118.L8GYS6"/>
<dbReference type="InterPro" id="IPR003593">
    <property type="entry name" value="AAA+_ATPase"/>
</dbReference>
<keyword evidence="2" id="KW-0547">Nucleotide-binding</keyword>
<feature type="region of interest" description="Disordered" evidence="7">
    <location>
        <begin position="338"/>
        <end position="367"/>
    </location>
</feature>
<protein>
    <submittedName>
        <fullName evidence="9">DNA repair protein XRCC3, putative</fullName>
    </submittedName>
</protein>
<dbReference type="GO" id="GO:0071140">
    <property type="term" value="P:resolution of mitotic recombination intermediates"/>
    <property type="evidence" value="ECO:0007669"/>
    <property type="project" value="TreeGrafter"/>
</dbReference>
<evidence type="ECO:0000256" key="5">
    <source>
        <dbReference type="ARBA" id="ARBA00023204"/>
    </source>
</evidence>
<dbReference type="InterPro" id="IPR013632">
    <property type="entry name" value="Rad51_C"/>
</dbReference>
<dbReference type="InterPro" id="IPR016467">
    <property type="entry name" value="DNA_recomb/repair_RecA-like"/>
</dbReference>
<gene>
    <name evidence="9" type="ORF">ACA1_368210</name>
</gene>
<dbReference type="Pfam" id="PF08423">
    <property type="entry name" value="Rad51"/>
    <property type="match status" value="1"/>
</dbReference>
<evidence type="ECO:0000256" key="6">
    <source>
        <dbReference type="ARBA" id="ARBA00023242"/>
    </source>
</evidence>
<keyword evidence="6" id="KW-0539">Nucleus</keyword>
<keyword evidence="5" id="KW-0234">DNA repair</keyword>
<dbReference type="EMBL" id="KB007960">
    <property type="protein sequence ID" value="ELR18120.1"/>
    <property type="molecule type" value="Genomic_DNA"/>
</dbReference>